<evidence type="ECO:0000313" key="2">
    <source>
        <dbReference type="Proteomes" id="UP000254069"/>
    </source>
</evidence>
<dbReference type="Proteomes" id="UP000254069">
    <property type="component" value="Unassembled WGS sequence"/>
</dbReference>
<protein>
    <submittedName>
        <fullName evidence="1">Uncharacterized protein</fullName>
    </submittedName>
</protein>
<keyword evidence="2" id="KW-1185">Reference proteome</keyword>
<proteinExistence type="predicted"/>
<dbReference type="EMBL" id="UGYO01000001">
    <property type="protein sequence ID" value="SUI69446.1"/>
    <property type="molecule type" value="Genomic_DNA"/>
</dbReference>
<reference evidence="1 2" key="1">
    <citation type="submission" date="2018-06" db="EMBL/GenBank/DDBJ databases">
        <authorList>
            <consortium name="Pathogen Informatics"/>
            <person name="Doyle S."/>
        </authorList>
    </citation>
    <scope>NUCLEOTIDE SEQUENCE [LARGE SCALE GENOMIC DNA]</scope>
    <source>
        <strain evidence="1 2">NCTC10738</strain>
    </source>
</reference>
<dbReference type="AlphaFoldDB" id="A0A379ZXM2"/>
<evidence type="ECO:0000313" key="1">
    <source>
        <dbReference type="EMBL" id="SUI69446.1"/>
    </source>
</evidence>
<organism evidence="1 2">
    <name type="scientific">Shewanella algae</name>
    <dbReference type="NCBI Taxonomy" id="38313"/>
    <lineage>
        <taxon>Bacteria</taxon>
        <taxon>Pseudomonadati</taxon>
        <taxon>Pseudomonadota</taxon>
        <taxon>Gammaproteobacteria</taxon>
        <taxon>Alteromonadales</taxon>
        <taxon>Shewanellaceae</taxon>
        <taxon>Shewanella</taxon>
    </lineage>
</organism>
<gene>
    <name evidence="1" type="ORF">NCTC10738_02075</name>
</gene>
<sequence length="37" mass="4299">MLQSFKITAYTICCEDTYEELFQNLLVAVFFQFAPAC</sequence>
<accession>A0A379ZXM2</accession>
<name>A0A379ZXM2_9GAMM</name>